<feature type="region of interest" description="Disordered" evidence="3">
    <location>
        <begin position="174"/>
        <end position="208"/>
    </location>
</feature>
<dbReference type="Gene3D" id="2.40.10.120">
    <property type="match status" value="1"/>
</dbReference>
<comment type="caution">
    <text evidence="6">The sequence shown here is derived from an EMBL/GenBank/DDBJ whole genome shotgun (WGS) entry which is preliminary data.</text>
</comment>
<dbReference type="SUPFAM" id="SSF50156">
    <property type="entry name" value="PDZ domain-like"/>
    <property type="match status" value="1"/>
</dbReference>
<name>A0A9D1JHH2_9FIRM</name>
<evidence type="ECO:0000259" key="5">
    <source>
        <dbReference type="PROSITE" id="PS50106"/>
    </source>
</evidence>
<dbReference type="InterPro" id="IPR051201">
    <property type="entry name" value="Chloro_Bact_Ser_Proteases"/>
</dbReference>
<feature type="region of interest" description="Disordered" evidence="3">
    <location>
        <begin position="66"/>
        <end position="87"/>
    </location>
</feature>
<feature type="compositionally biased region" description="Polar residues" evidence="3">
    <location>
        <begin position="174"/>
        <end position="196"/>
    </location>
</feature>
<evidence type="ECO:0000256" key="4">
    <source>
        <dbReference type="SAM" id="Phobius"/>
    </source>
</evidence>
<evidence type="ECO:0000256" key="2">
    <source>
        <dbReference type="ARBA" id="ARBA00022801"/>
    </source>
</evidence>
<dbReference type="PANTHER" id="PTHR43343:SF3">
    <property type="entry name" value="PROTEASE DO-LIKE 8, CHLOROPLASTIC"/>
    <property type="match status" value="1"/>
</dbReference>
<feature type="compositionally biased region" description="Polar residues" evidence="3">
    <location>
        <begin position="11"/>
        <end position="32"/>
    </location>
</feature>
<reference evidence="6" key="2">
    <citation type="journal article" date="2021" name="PeerJ">
        <title>Extensive microbial diversity within the chicken gut microbiome revealed by metagenomics and culture.</title>
        <authorList>
            <person name="Gilroy R."/>
            <person name="Ravi A."/>
            <person name="Getino M."/>
            <person name="Pursley I."/>
            <person name="Horton D.L."/>
            <person name="Alikhan N.F."/>
            <person name="Baker D."/>
            <person name="Gharbi K."/>
            <person name="Hall N."/>
            <person name="Watson M."/>
            <person name="Adriaenssens E.M."/>
            <person name="Foster-Nyarko E."/>
            <person name="Jarju S."/>
            <person name="Secka A."/>
            <person name="Antonio M."/>
            <person name="Oren A."/>
            <person name="Chaudhuri R.R."/>
            <person name="La Ragione R."/>
            <person name="Hildebrand F."/>
            <person name="Pallen M.J."/>
        </authorList>
    </citation>
    <scope>NUCLEOTIDE SEQUENCE</scope>
    <source>
        <strain evidence="6">CHK157-1446</strain>
    </source>
</reference>
<dbReference type="PRINTS" id="PR00834">
    <property type="entry name" value="PROTEASES2C"/>
</dbReference>
<feature type="compositionally biased region" description="Polar residues" evidence="3">
    <location>
        <begin position="95"/>
        <end position="106"/>
    </location>
</feature>
<keyword evidence="1" id="KW-0645">Protease</keyword>
<dbReference type="InterPro" id="IPR001478">
    <property type="entry name" value="PDZ"/>
</dbReference>
<evidence type="ECO:0000256" key="1">
    <source>
        <dbReference type="ARBA" id="ARBA00022670"/>
    </source>
</evidence>
<dbReference type="EMBL" id="DVIR01000030">
    <property type="protein sequence ID" value="HIS24316.1"/>
    <property type="molecule type" value="Genomic_DNA"/>
</dbReference>
<protein>
    <submittedName>
        <fullName evidence="6">Trypsin-like peptidase domain-containing protein</fullName>
    </submittedName>
</protein>
<keyword evidence="4" id="KW-0812">Transmembrane</keyword>
<evidence type="ECO:0000256" key="3">
    <source>
        <dbReference type="SAM" id="MobiDB-lite"/>
    </source>
</evidence>
<keyword evidence="4" id="KW-0472">Membrane</keyword>
<dbReference type="InterPro" id="IPR009003">
    <property type="entry name" value="Peptidase_S1_PA"/>
</dbReference>
<feature type="compositionally biased region" description="Acidic residues" evidence="3">
    <location>
        <begin position="198"/>
        <end position="208"/>
    </location>
</feature>
<dbReference type="Pfam" id="PF13180">
    <property type="entry name" value="PDZ_2"/>
    <property type="match status" value="1"/>
</dbReference>
<evidence type="ECO:0000313" key="6">
    <source>
        <dbReference type="EMBL" id="HIS24316.1"/>
    </source>
</evidence>
<dbReference type="SMART" id="SM00228">
    <property type="entry name" value="PDZ"/>
    <property type="match status" value="1"/>
</dbReference>
<dbReference type="AlphaFoldDB" id="A0A9D1JHH2"/>
<accession>A0A9D1JHH2</accession>
<dbReference type="SUPFAM" id="SSF50494">
    <property type="entry name" value="Trypsin-like serine proteases"/>
    <property type="match status" value="1"/>
</dbReference>
<feature type="domain" description="PDZ" evidence="5">
    <location>
        <begin position="452"/>
        <end position="510"/>
    </location>
</feature>
<dbReference type="PANTHER" id="PTHR43343">
    <property type="entry name" value="PEPTIDASE S12"/>
    <property type="match status" value="1"/>
</dbReference>
<dbReference type="InterPro" id="IPR001940">
    <property type="entry name" value="Peptidase_S1C"/>
</dbReference>
<reference evidence="6" key="1">
    <citation type="submission" date="2020-10" db="EMBL/GenBank/DDBJ databases">
        <authorList>
            <person name="Gilroy R."/>
        </authorList>
    </citation>
    <scope>NUCLEOTIDE SEQUENCE</scope>
    <source>
        <strain evidence="6">CHK157-1446</strain>
    </source>
</reference>
<keyword evidence="2" id="KW-0378">Hydrolase</keyword>
<sequence length="528" mass="55505">MTDNFDDRNNENIMNQNNTSTQGSDCTSDINVQETPKAAEYVCNPADDAAKSAQSTYSSDYGAASGYSSYSRSTQQPQNPYGSYGGYGSYGSAGDNVSRSAQSDPSNHPGYAAGGYHGAHEYVYNAAPSPKKHSAGKTVLAIVGVILAVFVVSVVSISAFLLVTNGFETTGDSNPDVSSNNLIIGSDGTPQDLNSSADDGEDDDDAVAVDDNRTYPTLEQLAAPSDAMPLTEIYEKVLPSVVGVSCTLRTGTATGTGIIISEDGYIITNAHVVEDAISVMIVDNDMNEYEAEIIGSDTQTDIAVLKIDKTGLTPCEFGRSGDVKIGELAVVIGNPLGFELYGTMTDGIISGLNRTITIGDRTMTLIQTSASINQGNSGGPLINAYGQVIGITSAKVSSTYGENLGFAIPIDDAIPIIQDLIQYGYVTGRPLIGISGEDITPFMSLYYRLPEGVYVRFITPGSGAEAAGIQAGDIIIGLNGDTITTMSELTDEKNNFKAGDTVTLTIYRNGQSMDVDVVLGEVTSENEQ</sequence>
<dbReference type="GO" id="GO:0006508">
    <property type="term" value="P:proteolysis"/>
    <property type="evidence" value="ECO:0007669"/>
    <property type="project" value="UniProtKB-KW"/>
</dbReference>
<feature type="compositionally biased region" description="Basic and acidic residues" evidence="3">
    <location>
        <begin position="1"/>
        <end position="10"/>
    </location>
</feature>
<dbReference type="PROSITE" id="PS50106">
    <property type="entry name" value="PDZ"/>
    <property type="match status" value="1"/>
</dbReference>
<feature type="region of interest" description="Disordered" evidence="3">
    <location>
        <begin position="1"/>
        <end position="32"/>
    </location>
</feature>
<proteinExistence type="predicted"/>
<dbReference type="Proteomes" id="UP000823982">
    <property type="component" value="Unassembled WGS sequence"/>
</dbReference>
<feature type="transmembrane region" description="Helical" evidence="4">
    <location>
        <begin position="139"/>
        <end position="163"/>
    </location>
</feature>
<dbReference type="Gene3D" id="2.30.42.10">
    <property type="match status" value="1"/>
</dbReference>
<evidence type="ECO:0000313" key="7">
    <source>
        <dbReference type="Proteomes" id="UP000823982"/>
    </source>
</evidence>
<dbReference type="Pfam" id="PF13365">
    <property type="entry name" value="Trypsin_2"/>
    <property type="match status" value="1"/>
</dbReference>
<dbReference type="GO" id="GO:0004252">
    <property type="term" value="F:serine-type endopeptidase activity"/>
    <property type="evidence" value="ECO:0007669"/>
    <property type="project" value="InterPro"/>
</dbReference>
<organism evidence="6 7">
    <name type="scientific">Candidatus Faeciplasma gallinarum</name>
    <dbReference type="NCBI Taxonomy" id="2840799"/>
    <lineage>
        <taxon>Bacteria</taxon>
        <taxon>Bacillati</taxon>
        <taxon>Bacillota</taxon>
        <taxon>Clostridia</taxon>
        <taxon>Eubacteriales</taxon>
        <taxon>Oscillospiraceae</taxon>
        <taxon>Oscillospiraceae incertae sedis</taxon>
        <taxon>Candidatus Faeciplasma</taxon>
    </lineage>
</organism>
<dbReference type="InterPro" id="IPR036034">
    <property type="entry name" value="PDZ_sf"/>
</dbReference>
<feature type="region of interest" description="Disordered" evidence="3">
    <location>
        <begin position="94"/>
        <end position="113"/>
    </location>
</feature>
<keyword evidence="4" id="KW-1133">Transmembrane helix</keyword>
<gene>
    <name evidence="6" type="ORF">IAD01_02810</name>
</gene>